<proteinExistence type="predicted"/>
<keyword evidence="2" id="KW-1185">Reference proteome</keyword>
<name>A0ACB9GRK8_9ASTR</name>
<accession>A0ACB9GRK8</accession>
<sequence length="405" mass="46040">MQGLRSRRLIGAGKCKDGLYQMGMLGNKRKAMAVTGDMWHKRLGHAGDKKLSRINFLSNFSFKNNGDICDSCSKSKLTRKPFPTSTTKTSACFDLLHCDIWGKYRTPSFSKTNYFLTIVDDYSRGVWVFLLMHKFEASECLIGFHKMIKTQFEKNVKRIRCDNGGEFTSNRMLSFYADQGIILETTCPHTPQQNGVVERKHRHLLETARALKNEANLPTRFWGECILAATVLGCMAYYRNIETKGDKFEIRGRPGVFMGYPSGTKGYKIYDPNHNKIIISRDVIFAEKFFPFTTKIEENKHEDDIFNYPLDEKSEPTVPIEANEELGPDSQATHIANNEHAEVEDSGPSSPVNHHTDPESPHTSEIVTGQKKLTSKMRLLGRLEENETEPGLHTSKTMMSNFPHP</sequence>
<evidence type="ECO:0000313" key="1">
    <source>
        <dbReference type="EMBL" id="KAI3785701.1"/>
    </source>
</evidence>
<evidence type="ECO:0000313" key="2">
    <source>
        <dbReference type="Proteomes" id="UP001056120"/>
    </source>
</evidence>
<comment type="caution">
    <text evidence="1">The sequence shown here is derived from an EMBL/GenBank/DDBJ whole genome shotgun (WGS) entry which is preliminary data.</text>
</comment>
<reference evidence="2" key="1">
    <citation type="journal article" date="2022" name="Mol. Ecol. Resour.">
        <title>The genomes of chicory, endive, great burdock and yacon provide insights into Asteraceae palaeo-polyploidization history and plant inulin production.</title>
        <authorList>
            <person name="Fan W."/>
            <person name="Wang S."/>
            <person name="Wang H."/>
            <person name="Wang A."/>
            <person name="Jiang F."/>
            <person name="Liu H."/>
            <person name="Zhao H."/>
            <person name="Xu D."/>
            <person name="Zhang Y."/>
        </authorList>
    </citation>
    <scope>NUCLEOTIDE SEQUENCE [LARGE SCALE GENOMIC DNA]</scope>
    <source>
        <strain evidence="2">cv. Yunnan</strain>
    </source>
</reference>
<dbReference type="Proteomes" id="UP001056120">
    <property type="component" value="Linkage Group LG14"/>
</dbReference>
<organism evidence="1 2">
    <name type="scientific">Smallanthus sonchifolius</name>
    <dbReference type="NCBI Taxonomy" id="185202"/>
    <lineage>
        <taxon>Eukaryota</taxon>
        <taxon>Viridiplantae</taxon>
        <taxon>Streptophyta</taxon>
        <taxon>Embryophyta</taxon>
        <taxon>Tracheophyta</taxon>
        <taxon>Spermatophyta</taxon>
        <taxon>Magnoliopsida</taxon>
        <taxon>eudicotyledons</taxon>
        <taxon>Gunneridae</taxon>
        <taxon>Pentapetalae</taxon>
        <taxon>asterids</taxon>
        <taxon>campanulids</taxon>
        <taxon>Asterales</taxon>
        <taxon>Asteraceae</taxon>
        <taxon>Asteroideae</taxon>
        <taxon>Heliantheae alliance</taxon>
        <taxon>Millerieae</taxon>
        <taxon>Smallanthus</taxon>
    </lineage>
</organism>
<protein>
    <submittedName>
        <fullName evidence="1">Uncharacterized protein</fullName>
    </submittedName>
</protein>
<dbReference type="EMBL" id="CM042031">
    <property type="protein sequence ID" value="KAI3785701.1"/>
    <property type="molecule type" value="Genomic_DNA"/>
</dbReference>
<reference evidence="1 2" key="2">
    <citation type="journal article" date="2022" name="Mol. Ecol. Resour.">
        <title>The genomes of chicory, endive, great burdock and yacon provide insights into Asteraceae paleo-polyploidization history and plant inulin production.</title>
        <authorList>
            <person name="Fan W."/>
            <person name="Wang S."/>
            <person name="Wang H."/>
            <person name="Wang A."/>
            <person name="Jiang F."/>
            <person name="Liu H."/>
            <person name="Zhao H."/>
            <person name="Xu D."/>
            <person name="Zhang Y."/>
        </authorList>
    </citation>
    <scope>NUCLEOTIDE SEQUENCE [LARGE SCALE GENOMIC DNA]</scope>
    <source>
        <strain evidence="2">cv. Yunnan</strain>
        <tissue evidence="1">Leaves</tissue>
    </source>
</reference>
<gene>
    <name evidence="1" type="ORF">L1987_44825</name>
</gene>